<dbReference type="InterPro" id="IPR054542">
    <property type="entry name" value="Cys_met_metab_PP"/>
</dbReference>
<evidence type="ECO:0000313" key="16">
    <source>
        <dbReference type="Proteomes" id="UP000275510"/>
    </source>
</evidence>
<dbReference type="GO" id="GO:0009086">
    <property type="term" value="P:methionine biosynthetic process"/>
    <property type="evidence" value="ECO:0007669"/>
    <property type="project" value="UniProtKB-KW"/>
</dbReference>
<evidence type="ECO:0000256" key="13">
    <source>
        <dbReference type="PIRSR" id="PIRSR001434-2"/>
    </source>
</evidence>
<name>A0A3S4XK82_ACTPL</name>
<dbReference type="Gene3D" id="3.40.640.10">
    <property type="entry name" value="Type I PLP-dependent aspartate aminotransferase-like (Major domain)"/>
    <property type="match status" value="1"/>
</dbReference>
<sequence length="396" mass="44123">MSNLSQLETKLVHAGRKSRYTQGSVNPVVQRASSLVFESVSQKKHATRNRYKGELFYGRRGTLTHFALQDAMCELESGAGCYLYPCGAAAVTNSILAFVSQGDHVLMTGAAYEPTQDFCNVILKNIGVSTTYYDPLIGEGIRALIRPNTKVLFLESPSSLTMEVPDIPTLVRIAREVNPNMVIMIDNTWAGGVLFPALEFEIDISIQAGTKYLVGHSDVMIGTAVSNARCWDQLREHSYLMGQMVDADSAYTTARGLRTLGIRLKEHQERSIQVAQWLAQRPEVKAVFHPALPSCPGHEFFKRDFKGASGLFSFELNQKLNDEQLANFLDHFELFTMAYSWGGFESLILANQPEEIARIRPAIERKLSGTLIRIHVGLEAVEDLIADLEKSFSRLK</sequence>
<dbReference type="GO" id="GO:0030170">
    <property type="term" value="F:pyridoxal phosphate binding"/>
    <property type="evidence" value="ECO:0007669"/>
    <property type="project" value="InterPro"/>
</dbReference>
<evidence type="ECO:0000256" key="6">
    <source>
        <dbReference type="ARBA" id="ARBA00022605"/>
    </source>
</evidence>
<gene>
    <name evidence="15" type="primary">metC1</name>
    <name evidence="15" type="ORF">NCTC10976_00342</name>
</gene>
<dbReference type="PANTHER" id="PTHR43500">
    <property type="entry name" value="CYSTATHIONINE BETA-LYASE-RELATED"/>
    <property type="match status" value="1"/>
</dbReference>
<evidence type="ECO:0000256" key="10">
    <source>
        <dbReference type="ARBA" id="ARBA00046315"/>
    </source>
</evidence>
<evidence type="ECO:0000256" key="14">
    <source>
        <dbReference type="RuleBase" id="RU362118"/>
    </source>
</evidence>
<dbReference type="AlphaFoldDB" id="A0A3S4XK82"/>
<organism evidence="15 16">
    <name type="scientific">Actinobacillus pleuropneumoniae</name>
    <name type="common">Haemophilus pleuropneumoniae</name>
    <dbReference type="NCBI Taxonomy" id="715"/>
    <lineage>
        <taxon>Bacteria</taxon>
        <taxon>Pseudomonadati</taxon>
        <taxon>Pseudomonadota</taxon>
        <taxon>Gammaproteobacteria</taxon>
        <taxon>Pasteurellales</taxon>
        <taxon>Pasteurellaceae</taxon>
        <taxon>Actinobacillus</taxon>
    </lineage>
</organism>
<dbReference type="Pfam" id="PF01053">
    <property type="entry name" value="Cys_Met_Meta_PP"/>
    <property type="match status" value="1"/>
</dbReference>
<dbReference type="GO" id="GO:0005737">
    <property type="term" value="C:cytoplasm"/>
    <property type="evidence" value="ECO:0007669"/>
    <property type="project" value="UniProtKB-SubCell"/>
</dbReference>
<evidence type="ECO:0000256" key="8">
    <source>
        <dbReference type="ARBA" id="ARBA00023167"/>
    </source>
</evidence>
<evidence type="ECO:0000256" key="5">
    <source>
        <dbReference type="ARBA" id="ARBA00022490"/>
    </source>
</evidence>
<comment type="catalytic activity">
    <reaction evidence="12">
        <text>an S-substituted L-cysteine + H2O = a thiol + pyruvate + NH4(+)</text>
        <dbReference type="Rhea" id="RHEA:18121"/>
        <dbReference type="ChEBI" id="CHEBI:15361"/>
        <dbReference type="ChEBI" id="CHEBI:15377"/>
        <dbReference type="ChEBI" id="CHEBI:28938"/>
        <dbReference type="ChEBI" id="CHEBI:29256"/>
        <dbReference type="ChEBI" id="CHEBI:58717"/>
        <dbReference type="EC" id="4.4.1.13"/>
    </reaction>
</comment>
<dbReference type="SUPFAM" id="SSF53383">
    <property type="entry name" value="PLP-dependent transferases"/>
    <property type="match status" value="1"/>
</dbReference>
<dbReference type="NCBIfam" id="TIGR01324">
    <property type="entry name" value="cysta_beta_ly_B"/>
    <property type="match status" value="1"/>
</dbReference>
<dbReference type="NCBIfam" id="NF005990">
    <property type="entry name" value="PRK08114.1"/>
    <property type="match status" value="1"/>
</dbReference>
<comment type="cofactor">
    <cofactor evidence="1 14">
        <name>pyridoxal 5'-phosphate</name>
        <dbReference type="ChEBI" id="CHEBI:597326"/>
    </cofactor>
</comment>
<dbReference type="InterPro" id="IPR015422">
    <property type="entry name" value="PyrdxlP-dep_Trfase_small"/>
</dbReference>
<evidence type="ECO:0000256" key="11">
    <source>
        <dbReference type="ARBA" id="ARBA00047517"/>
    </source>
</evidence>
<accession>A0A3S4XK82</accession>
<dbReference type="InterPro" id="IPR000277">
    <property type="entry name" value="Cys/Met-Metab_PyrdxlP-dep_enz"/>
</dbReference>
<dbReference type="FunFam" id="3.90.1150.10:FF:000058">
    <property type="entry name" value="Cystathionine beta-lyase"/>
    <property type="match status" value="1"/>
</dbReference>
<dbReference type="GO" id="GO:0019450">
    <property type="term" value="P:L-cysteine catabolic process to pyruvate"/>
    <property type="evidence" value="ECO:0007669"/>
    <property type="project" value="TreeGrafter"/>
</dbReference>
<dbReference type="GO" id="GO:0047804">
    <property type="term" value="F:cysteine-S-conjugate beta-lyase activity"/>
    <property type="evidence" value="ECO:0007669"/>
    <property type="project" value="UniProtKB-EC"/>
</dbReference>
<keyword evidence="7 13" id="KW-0663">Pyridoxal phosphate</keyword>
<dbReference type="PROSITE" id="PS00868">
    <property type="entry name" value="CYS_MET_METAB_PP"/>
    <property type="match status" value="1"/>
</dbReference>
<keyword evidence="6" id="KW-0028">Amino-acid biosynthesis</keyword>
<protein>
    <recommendedName>
        <fullName evidence="4">cysteine-S-conjugate beta-lyase</fullName>
        <ecNumber evidence="4">4.4.1.13</ecNumber>
    </recommendedName>
</protein>
<feature type="modified residue" description="N6-(pyridoxal phosphate)lysine" evidence="13">
    <location>
        <position position="211"/>
    </location>
</feature>
<evidence type="ECO:0000256" key="4">
    <source>
        <dbReference type="ARBA" id="ARBA00012224"/>
    </source>
</evidence>
<comment type="similarity">
    <text evidence="3 14">Belongs to the trans-sulfuration enzymes family.</text>
</comment>
<keyword evidence="8" id="KW-0486">Methionine biosynthesis</keyword>
<dbReference type="InterPro" id="IPR006233">
    <property type="entry name" value="Cys_b_lyase_bac"/>
</dbReference>
<dbReference type="FunFam" id="3.40.640.10:FF:000062">
    <property type="entry name" value="Cystathionine beta-lyase"/>
    <property type="match status" value="1"/>
</dbReference>
<dbReference type="Proteomes" id="UP000275510">
    <property type="component" value="Chromosome"/>
</dbReference>
<keyword evidence="9 15" id="KW-0456">Lyase</keyword>
<comment type="subcellular location">
    <subcellularLocation>
        <location evidence="2">Cytoplasm</location>
    </subcellularLocation>
</comment>
<dbReference type="InterPro" id="IPR015421">
    <property type="entry name" value="PyrdxlP-dep_Trfase_major"/>
</dbReference>
<proteinExistence type="inferred from homology"/>
<dbReference type="RefSeq" id="WP_005600420.1">
    <property type="nucleotide sequence ID" value="NZ_CBDBSX010000075.1"/>
</dbReference>
<dbReference type="EMBL" id="LR134515">
    <property type="protein sequence ID" value="VEJ16259.1"/>
    <property type="molecule type" value="Genomic_DNA"/>
</dbReference>
<keyword evidence="5" id="KW-0963">Cytoplasm</keyword>
<dbReference type="InterPro" id="IPR015424">
    <property type="entry name" value="PyrdxlP-dep_Trfase"/>
</dbReference>
<evidence type="ECO:0000256" key="7">
    <source>
        <dbReference type="ARBA" id="ARBA00022898"/>
    </source>
</evidence>
<dbReference type="PANTHER" id="PTHR43500:SF1">
    <property type="entry name" value="CYSTATHIONINE BETA-LYASE-RELATED"/>
    <property type="match status" value="1"/>
</dbReference>
<evidence type="ECO:0000256" key="12">
    <source>
        <dbReference type="ARBA" id="ARBA00047625"/>
    </source>
</evidence>
<dbReference type="EC" id="4.4.1.13" evidence="4"/>
<evidence type="ECO:0000256" key="2">
    <source>
        <dbReference type="ARBA" id="ARBA00004496"/>
    </source>
</evidence>
<evidence type="ECO:0000313" key="15">
    <source>
        <dbReference type="EMBL" id="VEJ16259.1"/>
    </source>
</evidence>
<dbReference type="PIRSF" id="PIRSF001434">
    <property type="entry name" value="CGS"/>
    <property type="match status" value="1"/>
</dbReference>
<dbReference type="GO" id="GO:0019346">
    <property type="term" value="P:transsulfuration"/>
    <property type="evidence" value="ECO:0007669"/>
    <property type="project" value="InterPro"/>
</dbReference>
<evidence type="ECO:0000256" key="1">
    <source>
        <dbReference type="ARBA" id="ARBA00001933"/>
    </source>
</evidence>
<comment type="catalytic activity">
    <reaction evidence="11">
        <text>L,L-cystathionine + H2O = L-homocysteine + pyruvate + NH4(+)</text>
        <dbReference type="Rhea" id="RHEA:13965"/>
        <dbReference type="ChEBI" id="CHEBI:15361"/>
        <dbReference type="ChEBI" id="CHEBI:15377"/>
        <dbReference type="ChEBI" id="CHEBI:28938"/>
        <dbReference type="ChEBI" id="CHEBI:58161"/>
        <dbReference type="ChEBI" id="CHEBI:58199"/>
    </reaction>
</comment>
<evidence type="ECO:0000256" key="3">
    <source>
        <dbReference type="ARBA" id="ARBA00009077"/>
    </source>
</evidence>
<dbReference type="Gene3D" id="3.90.1150.10">
    <property type="entry name" value="Aspartate Aminotransferase, domain 1"/>
    <property type="match status" value="1"/>
</dbReference>
<evidence type="ECO:0000256" key="9">
    <source>
        <dbReference type="ARBA" id="ARBA00023239"/>
    </source>
</evidence>
<dbReference type="CDD" id="cd00614">
    <property type="entry name" value="CGS_like"/>
    <property type="match status" value="1"/>
</dbReference>
<comment type="pathway">
    <text evidence="10">Amino-acid biosynthesis; L-methionine biosynthesis via de novo pathway; L-homocysteine from L-cystathionine: step 1/1.</text>
</comment>
<reference evidence="15 16" key="1">
    <citation type="submission" date="2018-12" db="EMBL/GenBank/DDBJ databases">
        <authorList>
            <consortium name="Pathogen Informatics"/>
        </authorList>
    </citation>
    <scope>NUCLEOTIDE SEQUENCE [LARGE SCALE GENOMIC DNA]</scope>
    <source>
        <strain evidence="15 16">NCTC10976</strain>
    </source>
</reference>